<dbReference type="PANTHER" id="PTHR47199:SF2">
    <property type="entry name" value="PHOTOSYSTEM II STABILITY_ASSEMBLY FACTOR HCF136, CHLOROPLASTIC"/>
    <property type="match status" value="1"/>
</dbReference>
<keyword evidence="4" id="KW-1185">Reference proteome</keyword>
<feature type="signal peptide" evidence="1">
    <location>
        <begin position="1"/>
        <end position="26"/>
    </location>
</feature>
<dbReference type="PANTHER" id="PTHR47199">
    <property type="entry name" value="PHOTOSYSTEM II STABILITY/ASSEMBLY FACTOR HCF136, CHLOROPLASTIC"/>
    <property type="match status" value="1"/>
</dbReference>
<evidence type="ECO:0000259" key="2">
    <source>
        <dbReference type="Pfam" id="PF14870"/>
    </source>
</evidence>
<dbReference type="Proteomes" id="UP000438196">
    <property type="component" value="Unassembled WGS sequence"/>
</dbReference>
<evidence type="ECO:0000256" key="1">
    <source>
        <dbReference type="SAM" id="SignalP"/>
    </source>
</evidence>
<evidence type="ECO:0000313" key="4">
    <source>
        <dbReference type="Proteomes" id="UP000438196"/>
    </source>
</evidence>
<name>A0A6I3W8V4_9PSED</name>
<dbReference type="RefSeq" id="WP_155582144.1">
    <property type="nucleotide sequence ID" value="NZ_JBHSTH010000021.1"/>
</dbReference>
<dbReference type="InterPro" id="IPR028203">
    <property type="entry name" value="PSII_CF48-like_dom"/>
</dbReference>
<keyword evidence="1" id="KW-0732">Signal</keyword>
<sequence>MKTFTCPFLSLLIGLTSAVLSATPFAAPMADRLERPSRISASASQAPLTGIQRLGQRLVLVGADGHILLREPDGRLHQAKVAVDVLLTAVHFVDDRQGWAVGHDGVVLHSADGGENWDKQLDGKTINTLMLTWAETEVARLEQVASAQGSDNAAQLQALDNARFALDDITAGAVAGPSRPLLDVWFANADEGWVVGAYGMVLHTRDGGKRWDYLPDLDNPERLHLNAVLGLANGDLLIAGEGGRLYRRVDGQWLAAQQLTPASLYKLVQLRDGEVLAMGFGAALLVSNNHGQDWKPIPLGTKASLYGAEQLADGSLWLTGQAGVLLHSQDLQQFRLFQSAIRGAWLGVAALGDTQLALVGNKGLHVLAIHELKELR</sequence>
<protein>
    <recommendedName>
        <fullName evidence="2">Photosynthesis system II assembly factor Ycf48/Hcf136-like domain-containing protein</fullName>
    </recommendedName>
</protein>
<reference evidence="3 4" key="1">
    <citation type="submission" date="2019-11" db="EMBL/GenBank/DDBJ databases">
        <title>Pseudomonas karstica sp. nov. and Pseudomonas spelaei sp. nov. from karst caves.</title>
        <authorList>
            <person name="Zeman M."/>
        </authorList>
    </citation>
    <scope>NUCLEOTIDE SEQUENCE [LARGE SCALE GENOMIC DNA]</scope>
    <source>
        <strain evidence="3 4">CCM 7893</strain>
    </source>
</reference>
<feature type="domain" description="Photosynthesis system II assembly factor Ycf48/Hcf136-like" evidence="2">
    <location>
        <begin position="181"/>
        <end position="243"/>
    </location>
</feature>
<evidence type="ECO:0000313" key="3">
    <source>
        <dbReference type="EMBL" id="MUF03759.1"/>
    </source>
</evidence>
<dbReference type="Pfam" id="PF14870">
    <property type="entry name" value="PSII_BNR"/>
    <property type="match status" value="1"/>
</dbReference>
<organism evidence="3 4">
    <name type="scientific">Pseudomonas spelaei</name>
    <dbReference type="NCBI Taxonomy" id="1055469"/>
    <lineage>
        <taxon>Bacteria</taxon>
        <taxon>Pseudomonadati</taxon>
        <taxon>Pseudomonadota</taxon>
        <taxon>Gammaproteobacteria</taxon>
        <taxon>Pseudomonadales</taxon>
        <taxon>Pseudomonadaceae</taxon>
        <taxon>Pseudomonas</taxon>
    </lineage>
</organism>
<feature type="chain" id="PRO_5026153726" description="Photosynthesis system II assembly factor Ycf48/Hcf136-like domain-containing protein" evidence="1">
    <location>
        <begin position="27"/>
        <end position="376"/>
    </location>
</feature>
<gene>
    <name evidence="3" type="ORF">GNF76_05405</name>
</gene>
<dbReference type="OrthoDB" id="9813892at2"/>
<dbReference type="AlphaFoldDB" id="A0A6I3W8V4"/>
<accession>A0A6I3W8V4</accession>
<proteinExistence type="predicted"/>
<comment type="caution">
    <text evidence="3">The sequence shown here is derived from an EMBL/GenBank/DDBJ whole genome shotgun (WGS) entry which is preliminary data.</text>
</comment>
<dbReference type="SUPFAM" id="SSF110296">
    <property type="entry name" value="Oligoxyloglucan reducing end-specific cellobiohydrolase"/>
    <property type="match status" value="1"/>
</dbReference>
<dbReference type="EMBL" id="WNNK01000003">
    <property type="protein sequence ID" value="MUF03759.1"/>
    <property type="molecule type" value="Genomic_DNA"/>
</dbReference>